<gene>
    <name evidence="3" type="ORF">OHK93_002610</name>
</gene>
<feature type="compositionally biased region" description="Basic and acidic residues" evidence="1">
    <location>
        <begin position="223"/>
        <end position="232"/>
    </location>
</feature>
<dbReference type="InterPro" id="IPR013087">
    <property type="entry name" value="Znf_C2H2_type"/>
</dbReference>
<evidence type="ECO:0000313" key="4">
    <source>
        <dbReference type="Proteomes" id="UP001161017"/>
    </source>
</evidence>
<feature type="compositionally biased region" description="Low complexity" evidence="1">
    <location>
        <begin position="650"/>
        <end position="659"/>
    </location>
</feature>
<feature type="compositionally biased region" description="Polar residues" evidence="1">
    <location>
        <begin position="523"/>
        <end position="542"/>
    </location>
</feature>
<feature type="region of interest" description="Disordered" evidence="1">
    <location>
        <begin position="509"/>
        <end position="542"/>
    </location>
</feature>
<feature type="domain" description="C2H2-type" evidence="2">
    <location>
        <begin position="414"/>
        <end position="441"/>
    </location>
</feature>
<feature type="domain" description="C2H2-type" evidence="2">
    <location>
        <begin position="447"/>
        <end position="486"/>
    </location>
</feature>
<dbReference type="AlphaFoldDB" id="A0AA43TTX6"/>
<evidence type="ECO:0000256" key="1">
    <source>
        <dbReference type="SAM" id="MobiDB-lite"/>
    </source>
</evidence>
<sequence>MHFSQSLRDQQAIEYYESNPKWIPPSTDDFELGILPLHGPDDNIMPRIYGTEDSPNPYELSLSSLDLQPLNQQHLPRHYHSPIPAPKGWSHETPDSNEQYRDSGHSFYSQGQTLHSLGHPIHEVTATHPPAWHSCAATNELDCSSTISSMSPLTPGGHSDVECNVVPSPSPWASQPSSSMTSFSAQFPEYKPELWSGGGNPQALHKIQPYQDQGFRGTAGVHGSRESGHEETTWTGGFPYSDFGPEASYGTTTGQGAVDPNVVFPHGRGPANADPTDEDEAMFEEDADGDDDEDYPQASVVPSKNPAHASTRSSRRSSNCGNVRGRYSAAPNPNQMVPLPHENRITKTNRQVPTTLPSISSLGHGSPPRRPQFSSAPRAGDVGAAKICRHCPQLRFTSDATLNKHMLTNHTRPFICIFARYGCRQNFGSKNEWARHVRVQHLHLEVWKCDLGRCGNPGGSSGGAQSASRHEFDRKDLFTQHVRRMHTEIYPAEGDFPSSATGNIFNPANARAGDHDEDVKDPSLTTPNTFHTTNPGTTGRAASNTVPDKLAITNLEQRIQNDCHQTVRELPASELFICPYCHDYDGDGFESWDARLEHIGKHMEKDSVVSAGCEREDETLKGWLLQHHLLTRNNRTGGELQIMGCEGKKGSSSSHTGRATRGGGRKSAARGRVSGPAPAVGTRRSERRTRGRIIKEEDDDEDAEGEVEYEGL</sequence>
<feature type="region of interest" description="Disordered" evidence="1">
    <location>
        <begin position="642"/>
        <end position="712"/>
    </location>
</feature>
<dbReference type="Proteomes" id="UP001161017">
    <property type="component" value="Unassembled WGS sequence"/>
</dbReference>
<dbReference type="InterPro" id="IPR039970">
    <property type="entry name" value="TF_Grauzone"/>
</dbReference>
<feature type="compositionally biased region" description="Acidic residues" evidence="1">
    <location>
        <begin position="696"/>
        <end position="712"/>
    </location>
</feature>
<feature type="domain" description="C2H2-type" evidence="2">
    <location>
        <begin position="386"/>
        <end position="410"/>
    </location>
</feature>
<name>A0AA43TTX6_9LECA</name>
<dbReference type="PANTHER" id="PTHR23225">
    <property type="entry name" value="ZINC FINGER PROTEIN"/>
    <property type="match status" value="1"/>
</dbReference>
<dbReference type="PANTHER" id="PTHR23225:SF2">
    <property type="entry name" value="AT09679P-RELATED"/>
    <property type="match status" value="1"/>
</dbReference>
<accession>A0AA43TTX6</accession>
<protein>
    <recommendedName>
        <fullName evidence="2">C2H2-type domain-containing protein</fullName>
    </recommendedName>
</protein>
<feature type="compositionally biased region" description="Basic and acidic residues" evidence="1">
    <location>
        <begin position="89"/>
        <end position="104"/>
    </location>
</feature>
<feature type="region of interest" description="Disordered" evidence="1">
    <location>
        <begin position="75"/>
        <end position="104"/>
    </location>
</feature>
<organism evidence="3 4">
    <name type="scientific">Ramalina farinacea</name>
    <dbReference type="NCBI Taxonomy" id="258253"/>
    <lineage>
        <taxon>Eukaryota</taxon>
        <taxon>Fungi</taxon>
        <taxon>Dikarya</taxon>
        <taxon>Ascomycota</taxon>
        <taxon>Pezizomycotina</taxon>
        <taxon>Lecanoromycetes</taxon>
        <taxon>OSLEUM clade</taxon>
        <taxon>Lecanoromycetidae</taxon>
        <taxon>Lecanorales</taxon>
        <taxon>Lecanorineae</taxon>
        <taxon>Ramalinaceae</taxon>
        <taxon>Ramalina</taxon>
    </lineage>
</organism>
<proteinExistence type="predicted"/>
<evidence type="ECO:0000313" key="3">
    <source>
        <dbReference type="EMBL" id="MDI1491401.1"/>
    </source>
</evidence>
<feature type="compositionally biased region" description="Acidic residues" evidence="1">
    <location>
        <begin position="275"/>
        <end position="295"/>
    </location>
</feature>
<comment type="caution">
    <text evidence="3">The sequence shown here is derived from an EMBL/GenBank/DDBJ whole genome shotgun (WGS) entry which is preliminary data.</text>
</comment>
<feature type="compositionally biased region" description="Polar residues" evidence="1">
    <location>
        <begin position="354"/>
        <end position="363"/>
    </location>
</feature>
<feature type="region of interest" description="Disordered" evidence="1">
    <location>
        <begin position="354"/>
        <end position="378"/>
    </location>
</feature>
<reference evidence="3" key="1">
    <citation type="journal article" date="2023" name="Genome Biol. Evol.">
        <title>First Whole Genome Sequence and Flow Cytometry Genome Size Data for the Lichen-Forming Fungus Ramalina farinacea (Ascomycota).</title>
        <authorList>
            <person name="Llewellyn T."/>
            <person name="Mian S."/>
            <person name="Hill R."/>
            <person name="Leitch I.J."/>
            <person name="Gaya E."/>
        </authorList>
    </citation>
    <scope>NUCLEOTIDE SEQUENCE</scope>
    <source>
        <strain evidence="3">LIQ254RAFAR</strain>
    </source>
</reference>
<dbReference type="EMBL" id="JAPUFD010000014">
    <property type="protein sequence ID" value="MDI1491401.1"/>
    <property type="molecule type" value="Genomic_DNA"/>
</dbReference>
<feature type="domain" description="C2H2-type" evidence="2">
    <location>
        <begin position="576"/>
        <end position="602"/>
    </location>
</feature>
<feature type="region of interest" description="Disordered" evidence="1">
    <location>
        <begin position="214"/>
        <end position="340"/>
    </location>
</feature>
<dbReference type="Gene3D" id="3.30.160.60">
    <property type="entry name" value="Classic Zinc Finger"/>
    <property type="match status" value="1"/>
</dbReference>
<dbReference type="GO" id="GO:0003700">
    <property type="term" value="F:DNA-binding transcription factor activity"/>
    <property type="evidence" value="ECO:0007669"/>
    <property type="project" value="InterPro"/>
</dbReference>
<feature type="compositionally biased region" description="Basic and acidic residues" evidence="1">
    <location>
        <begin position="512"/>
        <end position="521"/>
    </location>
</feature>
<evidence type="ECO:0000259" key="2">
    <source>
        <dbReference type="SMART" id="SM00355"/>
    </source>
</evidence>
<keyword evidence="4" id="KW-1185">Reference proteome</keyword>
<dbReference type="SMART" id="SM00355">
    <property type="entry name" value="ZnF_C2H2"/>
    <property type="match status" value="4"/>
</dbReference>